<evidence type="ECO:0000256" key="2">
    <source>
        <dbReference type="ARBA" id="ARBA00022980"/>
    </source>
</evidence>
<evidence type="ECO:0000256" key="1">
    <source>
        <dbReference type="ARBA" id="ARBA00009106"/>
    </source>
</evidence>
<dbReference type="HOGENOM" id="CLU_2230343_0_0_2"/>
<dbReference type="AlphaFoldDB" id="E0STF4"/>
<dbReference type="GO" id="GO:0005840">
    <property type="term" value="C:ribosome"/>
    <property type="evidence" value="ECO:0007669"/>
    <property type="project" value="UniProtKB-KW"/>
</dbReference>
<keyword evidence="2 4" id="KW-0689">Ribosomal protein</keyword>
<sequence length="105" mass="12306">MGTKGKKPLSVVEKRQQRMMKEEAKKKIVKEEKKEVRTTFIDQSLITKISNEISNFDVITPFTLSQRYAIKYSTAKKILKELQQRNLIDIISRNRRIIIAIPKKS</sequence>
<keyword evidence="3" id="KW-0687">Ribonucleoprotein</keyword>
<protein>
    <submittedName>
        <fullName evidence="4">30S ribosomal protein S25e</fullName>
    </submittedName>
</protein>
<proteinExistence type="inferred from homology"/>
<dbReference type="BioCyc" id="IAGG583356:GHAH-1936-MONOMER"/>
<dbReference type="InterPro" id="IPR004977">
    <property type="entry name" value="Ribosomal_eS25"/>
</dbReference>
<evidence type="ECO:0000256" key="3">
    <source>
        <dbReference type="ARBA" id="ARBA00023274"/>
    </source>
</evidence>
<reference evidence="4 5" key="1">
    <citation type="journal article" date="2010" name="Stand. Genomic Sci.">
        <title>Complete genome sequence of Ignisphaera aggregans type strain (AQ1.S1).</title>
        <authorList>
            <person name="Goker M."/>
            <person name="Held B."/>
            <person name="Lapidus A."/>
            <person name="Nolan M."/>
            <person name="Spring S."/>
            <person name="Yasawong M."/>
            <person name="Lucas S."/>
            <person name="Glavina Del Rio T."/>
            <person name="Tice H."/>
            <person name="Cheng J.F."/>
            <person name="Goodwin L."/>
            <person name="Tapia R."/>
            <person name="Pitluck S."/>
            <person name="Liolios K."/>
            <person name="Ivanova N."/>
            <person name="Mavromatis K."/>
            <person name="Mikhailova N."/>
            <person name="Pati A."/>
            <person name="Chen A."/>
            <person name="Palaniappan K."/>
            <person name="Brambilla E."/>
            <person name="Land M."/>
            <person name="Hauser L."/>
            <person name="Chang Y.J."/>
            <person name="Jeffries C.D."/>
            <person name="Brettin T."/>
            <person name="Detter J.C."/>
            <person name="Han C."/>
            <person name="Rohde M."/>
            <person name="Sikorski J."/>
            <person name="Woyke T."/>
            <person name="Bristow J."/>
            <person name="Eisen J.A."/>
            <person name="Markowitz V."/>
            <person name="Hugenholtz P."/>
            <person name="Kyrpides N.C."/>
            <person name="Klenk H.P."/>
        </authorList>
    </citation>
    <scope>NUCLEOTIDE SEQUENCE [LARGE SCALE GENOMIC DNA]</scope>
    <source>
        <strain evidence="5">DSM 17230 / JCM 13409 / AQ1.S1</strain>
    </source>
</reference>
<organism evidence="4 5">
    <name type="scientific">Ignisphaera aggregans (strain DSM 17230 / JCM 13409 / AQ1.S1)</name>
    <dbReference type="NCBI Taxonomy" id="583356"/>
    <lineage>
        <taxon>Archaea</taxon>
        <taxon>Thermoproteota</taxon>
        <taxon>Thermoprotei</taxon>
        <taxon>Desulfurococcales</taxon>
        <taxon>Desulfurococcaceae</taxon>
        <taxon>Ignisphaera</taxon>
    </lineage>
</organism>
<name>E0STF4_IGNAA</name>
<dbReference type="Gene3D" id="3.30.63.20">
    <property type="match status" value="1"/>
</dbReference>
<dbReference type="Proteomes" id="UP000001304">
    <property type="component" value="Chromosome"/>
</dbReference>
<dbReference type="Pfam" id="PF03297">
    <property type="entry name" value="Ribosomal_S25"/>
    <property type="match status" value="1"/>
</dbReference>
<dbReference type="GO" id="GO:1990904">
    <property type="term" value="C:ribonucleoprotein complex"/>
    <property type="evidence" value="ECO:0007669"/>
    <property type="project" value="UniProtKB-KW"/>
</dbReference>
<evidence type="ECO:0000313" key="4">
    <source>
        <dbReference type="EMBL" id="ADM28740.1"/>
    </source>
</evidence>
<accession>E0STF4</accession>
<dbReference type="KEGG" id="iag:Igag_1947"/>
<dbReference type="STRING" id="583356.Igag_1947"/>
<gene>
    <name evidence="4" type="ordered locus">Igag_1947</name>
</gene>
<keyword evidence="5" id="KW-1185">Reference proteome</keyword>
<comment type="similarity">
    <text evidence="1">Belongs to the eukaryotic ribosomal protein eS25 family.</text>
</comment>
<evidence type="ECO:0000313" key="5">
    <source>
        <dbReference type="Proteomes" id="UP000001304"/>
    </source>
</evidence>
<dbReference type="EMBL" id="CP002098">
    <property type="protein sequence ID" value="ADM28740.1"/>
    <property type="molecule type" value="Genomic_DNA"/>
</dbReference>